<feature type="chain" id="PRO_5012578776" evidence="1">
    <location>
        <begin position="22"/>
        <end position="187"/>
    </location>
</feature>
<name>A0A226EP43_FOLCA</name>
<keyword evidence="3" id="KW-1185">Reference proteome</keyword>
<feature type="signal peptide" evidence="1">
    <location>
        <begin position="1"/>
        <end position="21"/>
    </location>
</feature>
<evidence type="ECO:0000313" key="3">
    <source>
        <dbReference type="Proteomes" id="UP000198287"/>
    </source>
</evidence>
<accession>A0A226EP43</accession>
<sequence>MGTFYFFCVLLVGQVFDLSEAVPNYFDDADFQRHIIYFGPKSTLGPKPAGPRITGKSLANGCRTKPVENFALLGTARACPAKKPIKLTKALKMGKHLCASDWHVCTITDKAVQKLSWKTTKMPRGCFAFIYGNKNKAAGYGNHCQANHYFDGILCCPAAGTKSAHHLQTAPPYINGKHADHRFNAIE</sequence>
<reference evidence="2 3" key="1">
    <citation type="submission" date="2015-12" db="EMBL/GenBank/DDBJ databases">
        <title>The genome of Folsomia candida.</title>
        <authorList>
            <person name="Faddeeva A."/>
            <person name="Derks M.F."/>
            <person name="Anvar Y."/>
            <person name="Smit S."/>
            <person name="Van Straalen N."/>
            <person name="Roelofs D."/>
        </authorList>
    </citation>
    <scope>NUCLEOTIDE SEQUENCE [LARGE SCALE GENOMIC DNA]</scope>
    <source>
        <strain evidence="2 3">VU population</strain>
        <tissue evidence="2">Whole body</tissue>
    </source>
</reference>
<dbReference type="Proteomes" id="UP000198287">
    <property type="component" value="Unassembled WGS sequence"/>
</dbReference>
<protein>
    <submittedName>
        <fullName evidence="2">Uncharacterized protein</fullName>
    </submittedName>
</protein>
<evidence type="ECO:0000256" key="1">
    <source>
        <dbReference type="SAM" id="SignalP"/>
    </source>
</evidence>
<comment type="caution">
    <text evidence="2">The sequence shown here is derived from an EMBL/GenBank/DDBJ whole genome shotgun (WGS) entry which is preliminary data.</text>
</comment>
<gene>
    <name evidence="2" type="ORF">Fcan01_07269</name>
</gene>
<dbReference type="AlphaFoldDB" id="A0A226EP43"/>
<proteinExistence type="predicted"/>
<dbReference type="EMBL" id="LNIX01000003">
    <property type="protein sequence ID" value="OXA58336.1"/>
    <property type="molecule type" value="Genomic_DNA"/>
</dbReference>
<organism evidence="2 3">
    <name type="scientific">Folsomia candida</name>
    <name type="common">Springtail</name>
    <dbReference type="NCBI Taxonomy" id="158441"/>
    <lineage>
        <taxon>Eukaryota</taxon>
        <taxon>Metazoa</taxon>
        <taxon>Ecdysozoa</taxon>
        <taxon>Arthropoda</taxon>
        <taxon>Hexapoda</taxon>
        <taxon>Collembola</taxon>
        <taxon>Entomobryomorpha</taxon>
        <taxon>Isotomoidea</taxon>
        <taxon>Isotomidae</taxon>
        <taxon>Proisotominae</taxon>
        <taxon>Folsomia</taxon>
    </lineage>
</organism>
<keyword evidence="1" id="KW-0732">Signal</keyword>
<dbReference type="OrthoDB" id="10506243at2759"/>
<evidence type="ECO:0000313" key="2">
    <source>
        <dbReference type="EMBL" id="OXA58336.1"/>
    </source>
</evidence>